<comment type="caution">
    <text evidence="3">The sequence shown here is derived from an EMBL/GenBank/DDBJ whole genome shotgun (WGS) entry which is preliminary data.</text>
</comment>
<dbReference type="CDD" id="cd16329">
    <property type="entry name" value="LolA_like"/>
    <property type="match status" value="1"/>
</dbReference>
<gene>
    <name evidence="3" type="ORF">DEH80_04530</name>
</gene>
<keyword evidence="1" id="KW-0732">Signal</keyword>
<evidence type="ECO:0000313" key="3">
    <source>
        <dbReference type="EMBL" id="PWN57194.1"/>
    </source>
</evidence>
<feature type="chain" id="PRO_5016941463" description="Uncharacterized protein TP-0789 domain-containing protein" evidence="1">
    <location>
        <begin position="35"/>
        <end position="275"/>
    </location>
</feature>
<dbReference type="InterPro" id="IPR033399">
    <property type="entry name" value="TP_0789-like"/>
</dbReference>
<feature type="signal peptide" evidence="1">
    <location>
        <begin position="1"/>
        <end position="34"/>
    </location>
</feature>
<organism evidence="3 4">
    <name type="scientific">Abyssibacter profundi</name>
    <dbReference type="NCBI Taxonomy" id="2182787"/>
    <lineage>
        <taxon>Bacteria</taxon>
        <taxon>Pseudomonadati</taxon>
        <taxon>Pseudomonadota</taxon>
        <taxon>Gammaproteobacteria</taxon>
        <taxon>Chromatiales</taxon>
        <taxon>Oceanococcaceae</taxon>
        <taxon>Abyssibacter</taxon>
    </lineage>
</organism>
<keyword evidence="4" id="KW-1185">Reference proteome</keyword>
<evidence type="ECO:0000256" key="1">
    <source>
        <dbReference type="SAM" id="SignalP"/>
    </source>
</evidence>
<dbReference type="Pfam" id="PF17131">
    <property type="entry name" value="LolA_like"/>
    <property type="match status" value="1"/>
</dbReference>
<evidence type="ECO:0000313" key="4">
    <source>
        <dbReference type="Proteomes" id="UP000251800"/>
    </source>
</evidence>
<feature type="domain" description="Uncharacterized protein TP-0789" evidence="2">
    <location>
        <begin position="92"/>
        <end position="269"/>
    </location>
</feature>
<reference evidence="3 4" key="1">
    <citation type="submission" date="2018-05" db="EMBL/GenBank/DDBJ databases">
        <title>Abyssibacter profundi OUC007T gen. nov., sp. nov, a marine bacterium isolated from seawater of the Mariana Trench.</title>
        <authorList>
            <person name="Zhou S."/>
        </authorList>
    </citation>
    <scope>NUCLEOTIDE SEQUENCE [LARGE SCALE GENOMIC DNA]</scope>
    <source>
        <strain evidence="3 4">OUC007</strain>
    </source>
</reference>
<name>A0A363UP36_9GAMM</name>
<dbReference type="OrthoDB" id="9803781at2"/>
<dbReference type="Gene3D" id="2.50.20.10">
    <property type="entry name" value="Lipoprotein localisation LolA/LolB/LppX"/>
    <property type="match status" value="1"/>
</dbReference>
<accession>A0A363UP36</accession>
<dbReference type="Proteomes" id="UP000251800">
    <property type="component" value="Unassembled WGS sequence"/>
</dbReference>
<sequence length="275" mass="31409">MTEHRADLRPRPHLTARLASLVALLCLWAAPAAAQLESAEDVTLCMNGNVPQETFSQMLGITTYDGASIERRMVIQMYGRRIGERAINLMLHVLRPEELAGTRYLLRSGVEHDDVRIYLPSLRATREIDGEMVWSNLWGTDFSYVDLKQIFGVFSQAHVAREDDGMLGDRPVYRLAVRPAQRNASPYGRIISHVDQRTCLALRVDFFAPDGHQLKQLQLNPEILSKEDGRFVGHEWTMQDLRTPNRRTELHLGDVRYHADLNDAAFDPRLFMTVE</sequence>
<proteinExistence type="predicted"/>
<evidence type="ECO:0000259" key="2">
    <source>
        <dbReference type="Pfam" id="PF17131"/>
    </source>
</evidence>
<dbReference type="AlphaFoldDB" id="A0A363UP36"/>
<dbReference type="EMBL" id="QEQK01000003">
    <property type="protein sequence ID" value="PWN57194.1"/>
    <property type="molecule type" value="Genomic_DNA"/>
</dbReference>
<protein>
    <recommendedName>
        <fullName evidence="2">Uncharacterized protein TP-0789 domain-containing protein</fullName>
    </recommendedName>
</protein>
<dbReference type="RefSeq" id="WP_109719274.1">
    <property type="nucleotide sequence ID" value="NZ_QEQK01000003.1"/>
</dbReference>